<dbReference type="KEGG" id="aalg:AREALGSMS7_03900"/>
<sequence length="59" mass="6689">MTLDDLHQKLSNVAFSGMEDNYFVSVNSKKGNGSTKGHMVKTTRRRLKKELSVQLSLFD</sequence>
<dbReference type="AlphaFoldDB" id="A0A221V1R3"/>
<dbReference type="STRING" id="616991.GCA_000733925_02152"/>
<gene>
    <name evidence="1" type="ORF">AREALGSMS7_03900</name>
</gene>
<evidence type="ECO:0000313" key="1">
    <source>
        <dbReference type="EMBL" id="ASO07308.1"/>
    </source>
</evidence>
<reference evidence="1 2" key="1">
    <citation type="submission" date="2017-07" db="EMBL/GenBank/DDBJ databases">
        <title>Genome Sequence of Arenibacter algicola Strain SMS7 Isolated from a culture of the Diatom Skeletonema marinoi.</title>
        <authorList>
            <person name="Topel M."/>
            <person name="Pinder M.I.M."/>
            <person name="Johansson O.N."/>
            <person name="Kourtchenko O."/>
            <person name="Godhe A."/>
            <person name="Clarke A.K."/>
        </authorList>
    </citation>
    <scope>NUCLEOTIDE SEQUENCE [LARGE SCALE GENOMIC DNA]</scope>
    <source>
        <strain evidence="1 2">SMS7</strain>
    </source>
</reference>
<name>A0A221V1R3_9FLAO</name>
<dbReference type="Proteomes" id="UP000204551">
    <property type="component" value="Chromosome"/>
</dbReference>
<organism evidence="1 2">
    <name type="scientific">Arenibacter algicola</name>
    <dbReference type="NCBI Taxonomy" id="616991"/>
    <lineage>
        <taxon>Bacteria</taxon>
        <taxon>Pseudomonadati</taxon>
        <taxon>Bacteroidota</taxon>
        <taxon>Flavobacteriia</taxon>
        <taxon>Flavobacteriales</taxon>
        <taxon>Flavobacteriaceae</taxon>
        <taxon>Arenibacter</taxon>
    </lineage>
</organism>
<dbReference type="RefSeq" id="WP_031443871.1">
    <property type="nucleotide sequence ID" value="NZ_JPOO01000003.1"/>
</dbReference>
<protein>
    <submittedName>
        <fullName evidence="1">Uncharacterized protein</fullName>
    </submittedName>
</protein>
<accession>A0A221V1R3</accession>
<evidence type="ECO:0000313" key="2">
    <source>
        <dbReference type="Proteomes" id="UP000204551"/>
    </source>
</evidence>
<proteinExistence type="predicted"/>
<dbReference type="EMBL" id="CP022515">
    <property type="protein sequence ID" value="ASO07308.1"/>
    <property type="molecule type" value="Genomic_DNA"/>
</dbReference>